<evidence type="ECO:0000256" key="2">
    <source>
        <dbReference type="ARBA" id="ARBA00022729"/>
    </source>
</evidence>
<dbReference type="Gene3D" id="3.40.190.10">
    <property type="entry name" value="Periplasmic binding protein-like II"/>
    <property type="match status" value="2"/>
</dbReference>
<dbReference type="Proteomes" id="UP000650466">
    <property type="component" value="Unassembled WGS sequence"/>
</dbReference>
<dbReference type="InterPro" id="IPR006059">
    <property type="entry name" value="SBP"/>
</dbReference>
<evidence type="ECO:0000313" key="8">
    <source>
        <dbReference type="Proteomes" id="UP000650466"/>
    </source>
</evidence>
<name>A0A926KR02_9BACL</name>
<evidence type="ECO:0000256" key="6">
    <source>
        <dbReference type="SAM" id="SignalP"/>
    </source>
</evidence>
<keyword evidence="5" id="KW-0449">Lipoprotein</keyword>
<feature type="chain" id="PRO_5039247714" evidence="6">
    <location>
        <begin position="25"/>
        <end position="546"/>
    </location>
</feature>
<evidence type="ECO:0000256" key="5">
    <source>
        <dbReference type="ARBA" id="ARBA00023288"/>
    </source>
</evidence>
<evidence type="ECO:0000313" key="7">
    <source>
        <dbReference type="EMBL" id="MBD0381892.1"/>
    </source>
</evidence>
<dbReference type="RefSeq" id="WP_188175671.1">
    <property type="nucleotide sequence ID" value="NZ_JACVVD010000005.1"/>
</dbReference>
<dbReference type="PROSITE" id="PS51257">
    <property type="entry name" value="PROKAR_LIPOPROTEIN"/>
    <property type="match status" value="1"/>
</dbReference>
<keyword evidence="4" id="KW-0564">Palmitate</keyword>
<keyword evidence="2 6" id="KW-0732">Signal</keyword>
<dbReference type="EMBL" id="JACVVD010000005">
    <property type="protein sequence ID" value="MBD0381892.1"/>
    <property type="molecule type" value="Genomic_DNA"/>
</dbReference>
<accession>A0A926KR02</accession>
<reference evidence="7" key="1">
    <citation type="submission" date="2020-09" db="EMBL/GenBank/DDBJ databases">
        <title>Draft Genome Sequence of Paenibacillus sp. WST5.</title>
        <authorList>
            <person name="Bao Z."/>
        </authorList>
    </citation>
    <scope>NUCLEOTIDE SEQUENCE</scope>
    <source>
        <strain evidence="7">WST5</strain>
    </source>
</reference>
<keyword evidence="1" id="KW-1003">Cell membrane</keyword>
<evidence type="ECO:0000256" key="4">
    <source>
        <dbReference type="ARBA" id="ARBA00023139"/>
    </source>
</evidence>
<dbReference type="AlphaFoldDB" id="A0A926KR02"/>
<dbReference type="PANTHER" id="PTHR43649:SF33">
    <property type="entry name" value="POLYGALACTURONAN_RHAMNOGALACTURONAN-BINDING PROTEIN YTCQ"/>
    <property type="match status" value="1"/>
</dbReference>
<evidence type="ECO:0000256" key="1">
    <source>
        <dbReference type="ARBA" id="ARBA00022475"/>
    </source>
</evidence>
<keyword evidence="3" id="KW-0472">Membrane</keyword>
<organism evidence="7 8">
    <name type="scientific">Paenibacillus sedimenti</name>
    <dbReference type="NCBI Taxonomy" id="2770274"/>
    <lineage>
        <taxon>Bacteria</taxon>
        <taxon>Bacillati</taxon>
        <taxon>Bacillota</taxon>
        <taxon>Bacilli</taxon>
        <taxon>Bacillales</taxon>
        <taxon>Paenibacillaceae</taxon>
        <taxon>Paenibacillus</taxon>
    </lineage>
</organism>
<evidence type="ECO:0000256" key="3">
    <source>
        <dbReference type="ARBA" id="ARBA00023136"/>
    </source>
</evidence>
<dbReference type="Pfam" id="PF01547">
    <property type="entry name" value="SBP_bac_1"/>
    <property type="match status" value="1"/>
</dbReference>
<dbReference type="InterPro" id="IPR050490">
    <property type="entry name" value="Bact_solute-bd_prot1"/>
</dbReference>
<protein>
    <submittedName>
        <fullName evidence="7">Extracellular solute-binding protein</fullName>
    </submittedName>
</protein>
<feature type="signal peptide" evidence="6">
    <location>
        <begin position="1"/>
        <end position="24"/>
    </location>
</feature>
<dbReference type="SUPFAM" id="SSF53850">
    <property type="entry name" value="Periplasmic binding protein-like II"/>
    <property type="match status" value="1"/>
</dbReference>
<gene>
    <name evidence="7" type="ORF">ICC18_17340</name>
</gene>
<proteinExistence type="predicted"/>
<keyword evidence="8" id="KW-1185">Reference proteome</keyword>
<comment type="caution">
    <text evidence="7">The sequence shown here is derived from an EMBL/GenBank/DDBJ whole genome shotgun (WGS) entry which is preliminary data.</text>
</comment>
<dbReference type="PANTHER" id="PTHR43649">
    <property type="entry name" value="ARABINOSE-BINDING PROTEIN-RELATED"/>
    <property type="match status" value="1"/>
</dbReference>
<sequence>MKHSLKNISTLSLTSLLVGTTLLAGCSSSGDKPSASSATDTNAKRGSISVTLYDRGKVPPEAGTVANNMWTKWMNEKGPVDVKYVPFPRSEQVQKLNLMFASGEAPDLILEYDGGFFDQLYAQKQLLPLDDLIAKHSTSYKKLMEKYPQLKMLGQKDDGKTYMFGRILGAKNNDFILVRKDWLTKLHLEAPKNVEELFQAAKAFRENDPDGNGQKDTFGLNIGGASAESVINSIFNNASRSVKDGKLVNPNIGEQAKAAAQFQKDLFDGGIVDKDFLTDKNGEKGKKDWVSGKLGFYFASSGVDNASLLDEYKSLLKNVPGAEVIALPIPAGPFGQFNPGFKSPIQMTGGINASAKDPEAIMKYIDFLVEENTIMTLKNGIEGVHYTKNSEGVATPIDPEKNKKELVGVLDLHIMSSIGTLPKAEQVTVKLDPKIPEEMKFGEILKTADAAYLNPAHDFAYPILNWPGLPTNLQVINKSTSTINDIWKKSIVSGSQYTTDQALADVQDLWKKSGGQQIDQFYSDWIKNNADKIIYNRDFIKTINNQ</sequence>